<organism evidence="1 2">
    <name type="scientific">Pluteus cervinus</name>
    <dbReference type="NCBI Taxonomy" id="181527"/>
    <lineage>
        <taxon>Eukaryota</taxon>
        <taxon>Fungi</taxon>
        <taxon>Dikarya</taxon>
        <taxon>Basidiomycota</taxon>
        <taxon>Agaricomycotina</taxon>
        <taxon>Agaricomycetes</taxon>
        <taxon>Agaricomycetidae</taxon>
        <taxon>Agaricales</taxon>
        <taxon>Pluteineae</taxon>
        <taxon>Pluteaceae</taxon>
        <taxon>Pluteus</taxon>
    </lineage>
</organism>
<reference evidence="1 2" key="1">
    <citation type="journal article" date="2019" name="Nat. Ecol. Evol.">
        <title>Megaphylogeny resolves global patterns of mushroom evolution.</title>
        <authorList>
            <person name="Varga T."/>
            <person name="Krizsan K."/>
            <person name="Foldi C."/>
            <person name="Dima B."/>
            <person name="Sanchez-Garcia M."/>
            <person name="Sanchez-Ramirez S."/>
            <person name="Szollosi G.J."/>
            <person name="Szarkandi J.G."/>
            <person name="Papp V."/>
            <person name="Albert L."/>
            <person name="Andreopoulos W."/>
            <person name="Angelini C."/>
            <person name="Antonin V."/>
            <person name="Barry K.W."/>
            <person name="Bougher N.L."/>
            <person name="Buchanan P."/>
            <person name="Buyck B."/>
            <person name="Bense V."/>
            <person name="Catcheside P."/>
            <person name="Chovatia M."/>
            <person name="Cooper J."/>
            <person name="Damon W."/>
            <person name="Desjardin D."/>
            <person name="Finy P."/>
            <person name="Geml J."/>
            <person name="Haridas S."/>
            <person name="Hughes K."/>
            <person name="Justo A."/>
            <person name="Karasinski D."/>
            <person name="Kautmanova I."/>
            <person name="Kiss B."/>
            <person name="Kocsube S."/>
            <person name="Kotiranta H."/>
            <person name="LaButti K.M."/>
            <person name="Lechner B.E."/>
            <person name="Liimatainen K."/>
            <person name="Lipzen A."/>
            <person name="Lukacs Z."/>
            <person name="Mihaltcheva S."/>
            <person name="Morgado L.N."/>
            <person name="Niskanen T."/>
            <person name="Noordeloos M.E."/>
            <person name="Ohm R.A."/>
            <person name="Ortiz-Santana B."/>
            <person name="Ovrebo C."/>
            <person name="Racz N."/>
            <person name="Riley R."/>
            <person name="Savchenko A."/>
            <person name="Shiryaev A."/>
            <person name="Soop K."/>
            <person name="Spirin V."/>
            <person name="Szebenyi C."/>
            <person name="Tomsovsky M."/>
            <person name="Tulloss R.E."/>
            <person name="Uehling J."/>
            <person name="Grigoriev I.V."/>
            <person name="Vagvolgyi C."/>
            <person name="Papp T."/>
            <person name="Martin F.M."/>
            <person name="Miettinen O."/>
            <person name="Hibbett D.S."/>
            <person name="Nagy L.G."/>
        </authorList>
    </citation>
    <scope>NUCLEOTIDE SEQUENCE [LARGE SCALE GENOMIC DNA]</scope>
    <source>
        <strain evidence="1 2">NL-1719</strain>
    </source>
</reference>
<name>A0ACD3AIC4_9AGAR</name>
<dbReference type="EMBL" id="ML208433">
    <property type="protein sequence ID" value="TFK65522.1"/>
    <property type="molecule type" value="Genomic_DNA"/>
</dbReference>
<proteinExistence type="predicted"/>
<evidence type="ECO:0000313" key="2">
    <source>
        <dbReference type="Proteomes" id="UP000308600"/>
    </source>
</evidence>
<protein>
    <submittedName>
        <fullName evidence="1">Uncharacterized protein</fullName>
    </submittedName>
</protein>
<gene>
    <name evidence="1" type="ORF">BDN72DRAFT_845401</name>
</gene>
<dbReference type="Proteomes" id="UP000308600">
    <property type="component" value="Unassembled WGS sequence"/>
</dbReference>
<keyword evidence="2" id="KW-1185">Reference proteome</keyword>
<evidence type="ECO:0000313" key="1">
    <source>
        <dbReference type="EMBL" id="TFK65522.1"/>
    </source>
</evidence>
<accession>A0ACD3AIC4</accession>
<sequence length="536" mass="61380">MASYHKRGTGYNPSRSSEFDLIDSELKKLDEEIQLLAERRRLLCWKRNTLVTINSLPEELLVEILTFAGKSWVSNSALMKLLWVCQWWRKIALESSRLWTWIGQFNSTQLSKWLSLSKHSSLHINFVNALPFSSGFTRELFTALFRVQTLRLGLEGINLDLKFFWIQPPYRLETLGLENVNLPTSALAQASLLRHLFLRQCDFRWEPDHYGYPHLVSFHLINPRDPVPLTTFLHLVRGMPQLRTLVLVEAFQESTLQQPFPVRMPVLSCLKVSSRTFEPYLQFLELSSCITEQTEATFQVVVVSPNPAQLRLILSRIASLCCTAARQVTQIDLWDSEHTDIRYGGLVEGDDSASDIKPVVLAISNYAPNRSLSSIQNATALCDNLLLGHLRTLGIYDPNLARDSNYHTKLIQLFGTLPCLKQLDIHVHSCMRQFLRAITTSSPDAPVLFPALKGIGEFGHRDFFDDLPQILLSFLDDRVKHELDITVLVFRKQARGWDMKTMEELRRLTGVILFNSGTQRQDLGLSSISLQNWRTD</sequence>